<dbReference type="PROSITE" id="PS51456">
    <property type="entry name" value="MYOSIN_MOTOR"/>
    <property type="match status" value="1"/>
</dbReference>
<evidence type="ECO:0000259" key="7">
    <source>
        <dbReference type="PROSITE" id="PS51456"/>
    </source>
</evidence>
<reference evidence="9" key="1">
    <citation type="journal article" date="2013" name="Nature">
        <title>Pan genome of the phytoplankton Emiliania underpins its global distribution.</title>
        <authorList>
            <person name="Read B.A."/>
            <person name="Kegel J."/>
            <person name="Klute M.J."/>
            <person name="Kuo A."/>
            <person name="Lefebvre S.C."/>
            <person name="Maumus F."/>
            <person name="Mayer C."/>
            <person name="Miller J."/>
            <person name="Monier A."/>
            <person name="Salamov A."/>
            <person name="Young J."/>
            <person name="Aguilar M."/>
            <person name="Claverie J.M."/>
            <person name="Frickenhaus S."/>
            <person name="Gonzalez K."/>
            <person name="Herman E.K."/>
            <person name="Lin Y.C."/>
            <person name="Napier J."/>
            <person name="Ogata H."/>
            <person name="Sarno A.F."/>
            <person name="Shmutz J."/>
            <person name="Schroeder D."/>
            <person name="de Vargas C."/>
            <person name="Verret F."/>
            <person name="von Dassow P."/>
            <person name="Valentin K."/>
            <person name="Van de Peer Y."/>
            <person name="Wheeler G."/>
            <person name="Dacks J.B."/>
            <person name="Delwiche C.F."/>
            <person name="Dyhrman S.T."/>
            <person name="Glockner G."/>
            <person name="John U."/>
            <person name="Richards T."/>
            <person name="Worden A.Z."/>
            <person name="Zhang X."/>
            <person name="Grigoriev I.V."/>
            <person name="Allen A.E."/>
            <person name="Bidle K."/>
            <person name="Borodovsky M."/>
            <person name="Bowler C."/>
            <person name="Brownlee C."/>
            <person name="Cock J.M."/>
            <person name="Elias M."/>
            <person name="Gladyshev V.N."/>
            <person name="Groth M."/>
            <person name="Guda C."/>
            <person name="Hadaegh A."/>
            <person name="Iglesias-Rodriguez M.D."/>
            <person name="Jenkins J."/>
            <person name="Jones B.M."/>
            <person name="Lawson T."/>
            <person name="Leese F."/>
            <person name="Lindquist E."/>
            <person name="Lobanov A."/>
            <person name="Lomsadze A."/>
            <person name="Malik S.B."/>
            <person name="Marsh M.E."/>
            <person name="Mackinder L."/>
            <person name="Mock T."/>
            <person name="Mueller-Roeber B."/>
            <person name="Pagarete A."/>
            <person name="Parker M."/>
            <person name="Probert I."/>
            <person name="Quesneville H."/>
            <person name="Raines C."/>
            <person name="Rensing S.A."/>
            <person name="Riano-Pachon D.M."/>
            <person name="Richier S."/>
            <person name="Rokitta S."/>
            <person name="Shiraiwa Y."/>
            <person name="Soanes D.M."/>
            <person name="van der Giezen M."/>
            <person name="Wahlund T.M."/>
            <person name="Williams B."/>
            <person name="Wilson W."/>
            <person name="Wolfe G."/>
            <person name="Wurch L.L."/>
        </authorList>
    </citation>
    <scope>NUCLEOTIDE SEQUENCE</scope>
</reference>
<keyword evidence="5 6" id="KW-0009">Actin-binding</keyword>
<keyword evidence="4 6" id="KW-0505">Motor protein</keyword>
<evidence type="ECO:0000256" key="5">
    <source>
        <dbReference type="ARBA" id="ARBA00023203"/>
    </source>
</evidence>
<dbReference type="GO" id="GO:0007015">
    <property type="term" value="P:actin filament organization"/>
    <property type="evidence" value="ECO:0007669"/>
    <property type="project" value="TreeGrafter"/>
</dbReference>
<dbReference type="Pfam" id="PF00063">
    <property type="entry name" value="Myosin_head"/>
    <property type="match status" value="1"/>
</dbReference>
<dbReference type="InterPro" id="IPR036961">
    <property type="entry name" value="Kinesin_motor_dom_sf"/>
</dbReference>
<feature type="binding site" evidence="6">
    <location>
        <begin position="94"/>
        <end position="101"/>
    </location>
    <ligand>
        <name>ATP</name>
        <dbReference type="ChEBI" id="CHEBI:30616"/>
    </ligand>
</feature>
<evidence type="ECO:0000313" key="9">
    <source>
        <dbReference type="Proteomes" id="UP000013827"/>
    </source>
</evidence>
<dbReference type="SUPFAM" id="SSF52540">
    <property type="entry name" value="P-loop containing nucleoside triphosphate hydrolases"/>
    <property type="match status" value="1"/>
</dbReference>
<dbReference type="InterPro" id="IPR027417">
    <property type="entry name" value="P-loop_NTPase"/>
</dbReference>
<dbReference type="GO" id="GO:0005737">
    <property type="term" value="C:cytoplasm"/>
    <property type="evidence" value="ECO:0007669"/>
    <property type="project" value="TreeGrafter"/>
</dbReference>
<sequence>DDLTALSSVHDATMLDTLRRRHAADEIFTSIGQVVISVNPFKPVPSCTPDSIARLSQQGEAAPPHVARVASVAYRKMTGDDGSPPRAQSILISGESGAGKTEACKLCLMALA</sequence>
<comment type="caution">
    <text evidence="6">Lacks conserved residue(s) required for the propagation of feature annotation.</text>
</comment>
<dbReference type="GeneID" id="17258675"/>
<evidence type="ECO:0000256" key="3">
    <source>
        <dbReference type="ARBA" id="ARBA00023123"/>
    </source>
</evidence>
<dbReference type="GO" id="GO:0016459">
    <property type="term" value="C:myosin complex"/>
    <property type="evidence" value="ECO:0007669"/>
    <property type="project" value="UniProtKB-KW"/>
</dbReference>
<dbReference type="eggNOG" id="KOG0160">
    <property type="taxonomic scope" value="Eukaryota"/>
</dbReference>
<dbReference type="PANTHER" id="PTHR13140">
    <property type="entry name" value="MYOSIN"/>
    <property type="match status" value="1"/>
</dbReference>
<dbReference type="PaxDb" id="2903-EOD12524"/>
<feature type="domain" description="Myosin motor" evidence="7">
    <location>
        <begin position="1"/>
        <end position="112"/>
    </location>
</feature>
<keyword evidence="3 6" id="KW-0518">Myosin</keyword>
<evidence type="ECO:0000256" key="6">
    <source>
        <dbReference type="PROSITE-ProRule" id="PRU00782"/>
    </source>
</evidence>
<dbReference type="GO" id="GO:0016020">
    <property type="term" value="C:membrane"/>
    <property type="evidence" value="ECO:0007669"/>
    <property type="project" value="TreeGrafter"/>
</dbReference>
<reference evidence="8" key="2">
    <citation type="submission" date="2024-10" db="UniProtKB">
        <authorList>
            <consortium name="EnsemblProtists"/>
        </authorList>
    </citation>
    <scope>IDENTIFICATION</scope>
</reference>
<dbReference type="AlphaFoldDB" id="A0A0D3IMN9"/>
<keyword evidence="9" id="KW-1185">Reference proteome</keyword>
<evidence type="ECO:0000313" key="8">
    <source>
        <dbReference type="EnsemblProtists" id="EOD12524"/>
    </source>
</evidence>
<dbReference type="HOGENOM" id="CLU_000192_11_4_1"/>
<dbReference type="KEGG" id="ehx:EMIHUDRAFT_50356"/>
<dbReference type="RefSeq" id="XP_005764953.1">
    <property type="nucleotide sequence ID" value="XM_005764896.1"/>
</dbReference>
<evidence type="ECO:0000256" key="1">
    <source>
        <dbReference type="ARBA" id="ARBA00022741"/>
    </source>
</evidence>
<keyword evidence="1 6" id="KW-0547">Nucleotide-binding</keyword>
<protein>
    <recommendedName>
        <fullName evidence="7">Myosin motor domain-containing protein</fullName>
    </recommendedName>
</protein>
<dbReference type="PANTHER" id="PTHR13140:SF845">
    <property type="entry name" value="MYOSIN-LIKE PROTEIN"/>
    <property type="match status" value="1"/>
</dbReference>
<evidence type="ECO:0000256" key="4">
    <source>
        <dbReference type="ARBA" id="ARBA00023175"/>
    </source>
</evidence>
<dbReference type="GO" id="GO:0000146">
    <property type="term" value="F:microfilament motor activity"/>
    <property type="evidence" value="ECO:0007669"/>
    <property type="project" value="TreeGrafter"/>
</dbReference>
<proteinExistence type="inferred from homology"/>
<evidence type="ECO:0000256" key="2">
    <source>
        <dbReference type="ARBA" id="ARBA00022840"/>
    </source>
</evidence>
<dbReference type="GO" id="GO:0051015">
    <property type="term" value="F:actin filament binding"/>
    <property type="evidence" value="ECO:0007669"/>
    <property type="project" value="TreeGrafter"/>
</dbReference>
<organism evidence="8 9">
    <name type="scientific">Emiliania huxleyi (strain CCMP1516)</name>
    <dbReference type="NCBI Taxonomy" id="280463"/>
    <lineage>
        <taxon>Eukaryota</taxon>
        <taxon>Haptista</taxon>
        <taxon>Haptophyta</taxon>
        <taxon>Prymnesiophyceae</taxon>
        <taxon>Isochrysidales</taxon>
        <taxon>Noelaerhabdaceae</taxon>
        <taxon>Emiliania</taxon>
    </lineage>
</organism>
<name>A0A0D3IMN9_EMIH1</name>
<dbReference type="STRING" id="2903.R1DUX6"/>
<dbReference type="Gene3D" id="3.40.850.10">
    <property type="entry name" value="Kinesin motor domain"/>
    <property type="match status" value="1"/>
</dbReference>
<dbReference type="PRINTS" id="PR00193">
    <property type="entry name" value="MYOSINHEAVY"/>
</dbReference>
<dbReference type="Proteomes" id="UP000013827">
    <property type="component" value="Unassembled WGS sequence"/>
</dbReference>
<dbReference type="InterPro" id="IPR001609">
    <property type="entry name" value="Myosin_head_motor_dom-like"/>
</dbReference>
<dbReference type="EnsemblProtists" id="EOD12524">
    <property type="protein sequence ID" value="EOD12524"/>
    <property type="gene ID" value="EMIHUDRAFT_50356"/>
</dbReference>
<accession>A0A0D3IMN9</accession>
<keyword evidence="2 6" id="KW-0067">ATP-binding</keyword>
<dbReference type="GO" id="GO:0005524">
    <property type="term" value="F:ATP binding"/>
    <property type="evidence" value="ECO:0007669"/>
    <property type="project" value="UniProtKB-UniRule"/>
</dbReference>
<comment type="similarity">
    <text evidence="6">Belongs to the TRAFAC class myosin-kinesin ATPase superfamily. Myosin family.</text>
</comment>